<evidence type="ECO:0000256" key="1">
    <source>
        <dbReference type="ARBA" id="ARBA00010617"/>
    </source>
</evidence>
<dbReference type="InterPro" id="IPR001128">
    <property type="entry name" value="Cyt_P450"/>
</dbReference>
<evidence type="ECO:0000256" key="2">
    <source>
        <dbReference type="ARBA" id="ARBA00023004"/>
    </source>
</evidence>
<evidence type="ECO:0000313" key="4">
    <source>
        <dbReference type="Proteomes" id="UP000050525"/>
    </source>
</evidence>
<gene>
    <name evidence="3" type="ORF">Y1Q_0003460</name>
</gene>
<dbReference type="STRING" id="8496.A0A151M485"/>
<protein>
    <submittedName>
        <fullName evidence="3">Uncharacterized protein</fullName>
    </submittedName>
</protein>
<accession>A0A151M485</accession>
<name>A0A151M485_ALLMI</name>
<dbReference type="PANTHER" id="PTHR24291">
    <property type="entry name" value="CYTOCHROME P450 FAMILY 4"/>
    <property type="match status" value="1"/>
</dbReference>
<dbReference type="Proteomes" id="UP000050525">
    <property type="component" value="Unassembled WGS sequence"/>
</dbReference>
<dbReference type="GO" id="GO:0004497">
    <property type="term" value="F:monooxygenase activity"/>
    <property type="evidence" value="ECO:0007669"/>
    <property type="project" value="InterPro"/>
</dbReference>
<dbReference type="InterPro" id="IPR002401">
    <property type="entry name" value="Cyt_P450_E_grp-I"/>
</dbReference>
<dbReference type="Gene3D" id="1.10.630.10">
    <property type="entry name" value="Cytochrome P450"/>
    <property type="match status" value="2"/>
</dbReference>
<dbReference type="InterPro" id="IPR050196">
    <property type="entry name" value="Cytochrome_P450_Monoox"/>
</dbReference>
<dbReference type="SUPFAM" id="SSF48264">
    <property type="entry name" value="Cytochrome P450"/>
    <property type="match status" value="1"/>
</dbReference>
<evidence type="ECO:0000313" key="3">
    <source>
        <dbReference type="EMBL" id="KYO19308.1"/>
    </source>
</evidence>
<dbReference type="Pfam" id="PF00067">
    <property type="entry name" value="p450"/>
    <property type="match status" value="2"/>
</dbReference>
<comment type="similarity">
    <text evidence="1">Belongs to the cytochrome P450 family.</text>
</comment>
<reference evidence="3 4" key="1">
    <citation type="journal article" date="2012" name="Genome Biol.">
        <title>Sequencing three crocodilian genomes to illuminate the evolution of archosaurs and amniotes.</title>
        <authorList>
            <person name="St John J.A."/>
            <person name="Braun E.L."/>
            <person name="Isberg S.R."/>
            <person name="Miles L.G."/>
            <person name="Chong A.Y."/>
            <person name="Gongora J."/>
            <person name="Dalzell P."/>
            <person name="Moran C."/>
            <person name="Bed'hom B."/>
            <person name="Abzhanov A."/>
            <person name="Burgess S.C."/>
            <person name="Cooksey A.M."/>
            <person name="Castoe T.A."/>
            <person name="Crawford N.G."/>
            <person name="Densmore L.D."/>
            <person name="Drew J.C."/>
            <person name="Edwards S.V."/>
            <person name="Faircloth B.C."/>
            <person name="Fujita M.K."/>
            <person name="Greenwold M.J."/>
            <person name="Hoffmann F.G."/>
            <person name="Howard J.M."/>
            <person name="Iguchi T."/>
            <person name="Janes D.E."/>
            <person name="Khan S.Y."/>
            <person name="Kohno S."/>
            <person name="de Koning A.J."/>
            <person name="Lance S.L."/>
            <person name="McCarthy F.M."/>
            <person name="McCormack J.E."/>
            <person name="Merchant M.E."/>
            <person name="Peterson D.G."/>
            <person name="Pollock D.D."/>
            <person name="Pourmand N."/>
            <person name="Raney B.J."/>
            <person name="Roessler K.A."/>
            <person name="Sanford J.R."/>
            <person name="Sawyer R.H."/>
            <person name="Schmidt C.J."/>
            <person name="Triplett E.W."/>
            <person name="Tuberville T.D."/>
            <person name="Venegas-Anaya M."/>
            <person name="Howard J.T."/>
            <person name="Jarvis E.D."/>
            <person name="Guillette L.J.Jr."/>
            <person name="Glenn T.C."/>
            <person name="Green R.E."/>
            <person name="Ray D.A."/>
        </authorList>
    </citation>
    <scope>NUCLEOTIDE SEQUENCE [LARGE SCALE GENOMIC DNA]</scope>
    <source>
        <strain evidence="3">KSC_2009_1</strain>
    </source>
</reference>
<proteinExistence type="inferred from homology"/>
<keyword evidence="4" id="KW-1185">Reference proteome</keyword>
<keyword evidence="2" id="KW-0408">Iron</keyword>
<organism evidence="3 4">
    <name type="scientific">Alligator mississippiensis</name>
    <name type="common">American alligator</name>
    <dbReference type="NCBI Taxonomy" id="8496"/>
    <lineage>
        <taxon>Eukaryota</taxon>
        <taxon>Metazoa</taxon>
        <taxon>Chordata</taxon>
        <taxon>Craniata</taxon>
        <taxon>Vertebrata</taxon>
        <taxon>Euteleostomi</taxon>
        <taxon>Archelosauria</taxon>
        <taxon>Archosauria</taxon>
        <taxon>Crocodylia</taxon>
        <taxon>Alligatoridae</taxon>
        <taxon>Alligatorinae</taxon>
        <taxon>Alligator</taxon>
    </lineage>
</organism>
<dbReference type="GO" id="GO:0016705">
    <property type="term" value="F:oxidoreductase activity, acting on paired donors, with incorporation or reduction of molecular oxygen"/>
    <property type="evidence" value="ECO:0007669"/>
    <property type="project" value="InterPro"/>
</dbReference>
<dbReference type="eggNOG" id="KOG0157">
    <property type="taxonomic scope" value="Eukaryota"/>
</dbReference>
<sequence>MAAAVVGLPHPGPGMDLNFPAYIVSGSQEVLAHPKSEDARQPYCILNHLPEPCDVASPAARAPDGDCGCMGVWDKWEQLTTQDKSVEIFQHITLMTLDSIMKCAFSYQSNCQTDSDNMYIQAILNLSHMVYKRIQNPLHHNDLIYWLSSQGRHFNKACKLAHLHTDKVIRERKEALKDERVLEEILKKRHLDFLDILLCAKDENGNGLSDEDLRAEVDTFMFEGHDTTASGISWLLYCMAMHPEHQRRCREEIQEILGDRDTVQWNCIGQQFAMNEMKVALVLTLLRFELSPDPEKPPIKIPQIILRSKNGIYLHLRKLY</sequence>
<dbReference type="AlphaFoldDB" id="A0A151M485"/>
<dbReference type="PANTHER" id="PTHR24291:SF201">
    <property type="entry name" value="CYTOCHROME P450, FAMILY 4, SUBFAMILY B, POLYPEPTIDE 7"/>
    <property type="match status" value="1"/>
</dbReference>
<dbReference type="InterPro" id="IPR036396">
    <property type="entry name" value="Cyt_P450_sf"/>
</dbReference>
<dbReference type="GO" id="GO:0005506">
    <property type="term" value="F:iron ion binding"/>
    <property type="evidence" value="ECO:0007669"/>
    <property type="project" value="InterPro"/>
</dbReference>
<comment type="caution">
    <text evidence="3">The sequence shown here is derived from an EMBL/GenBank/DDBJ whole genome shotgun (WGS) entry which is preliminary data.</text>
</comment>
<dbReference type="PRINTS" id="PR00463">
    <property type="entry name" value="EP450I"/>
</dbReference>
<dbReference type="GO" id="GO:0020037">
    <property type="term" value="F:heme binding"/>
    <property type="evidence" value="ECO:0007669"/>
    <property type="project" value="InterPro"/>
</dbReference>
<dbReference type="EMBL" id="AKHW03006631">
    <property type="protein sequence ID" value="KYO19308.1"/>
    <property type="molecule type" value="Genomic_DNA"/>
</dbReference>